<dbReference type="EMBL" id="MFIX01000210">
    <property type="protein sequence ID" value="OGG01327.1"/>
    <property type="molecule type" value="Genomic_DNA"/>
</dbReference>
<protein>
    <recommendedName>
        <fullName evidence="3">UspA domain-containing protein</fullName>
    </recommendedName>
</protein>
<keyword evidence="2" id="KW-0175">Coiled coil</keyword>
<dbReference type="PANTHER" id="PTHR46268">
    <property type="entry name" value="STRESS RESPONSE PROTEIN NHAX"/>
    <property type="match status" value="1"/>
</dbReference>
<name>A0A1F5YMY1_9BACT</name>
<evidence type="ECO:0000259" key="3">
    <source>
        <dbReference type="Pfam" id="PF00582"/>
    </source>
</evidence>
<evidence type="ECO:0000256" key="1">
    <source>
        <dbReference type="ARBA" id="ARBA00008791"/>
    </source>
</evidence>
<dbReference type="PRINTS" id="PR01438">
    <property type="entry name" value="UNVRSLSTRESS"/>
</dbReference>
<evidence type="ECO:0000256" key="2">
    <source>
        <dbReference type="SAM" id="Coils"/>
    </source>
</evidence>
<dbReference type="InterPro" id="IPR006016">
    <property type="entry name" value="UspA"/>
</dbReference>
<dbReference type="Pfam" id="PF00582">
    <property type="entry name" value="Usp"/>
    <property type="match status" value="2"/>
</dbReference>
<feature type="coiled-coil region" evidence="2">
    <location>
        <begin position="211"/>
        <end position="241"/>
    </location>
</feature>
<feature type="domain" description="UspA" evidence="3">
    <location>
        <begin position="1"/>
        <end position="139"/>
    </location>
</feature>
<dbReference type="CDD" id="cd00293">
    <property type="entry name" value="USP-like"/>
    <property type="match status" value="2"/>
</dbReference>
<comment type="similarity">
    <text evidence="1">Belongs to the universal stress protein A family.</text>
</comment>
<dbReference type="STRING" id="1817867.A3F83_02770"/>
<dbReference type="AlphaFoldDB" id="A0A1F5YMY1"/>
<dbReference type="PANTHER" id="PTHR46268:SF6">
    <property type="entry name" value="UNIVERSAL STRESS PROTEIN UP12"/>
    <property type="match status" value="1"/>
</dbReference>
<dbReference type="Proteomes" id="UP000179129">
    <property type="component" value="Unassembled WGS sequence"/>
</dbReference>
<evidence type="ECO:0000313" key="4">
    <source>
        <dbReference type="EMBL" id="OGG01327.1"/>
    </source>
</evidence>
<dbReference type="InterPro" id="IPR006015">
    <property type="entry name" value="Universal_stress_UspA"/>
</dbReference>
<accession>A0A1F5YMY1</accession>
<feature type="domain" description="UspA" evidence="3">
    <location>
        <begin position="148"/>
        <end position="294"/>
    </location>
</feature>
<evidence type="ECO:0000313" key="5">
    <source>
        <dbReference type="Proteomes" id="UP000179129"/>
    </source>
</evidence>
<dbReference type="InterPro" id="IPR014729">
    <property type="entry name" value="Rossmann-like_a/b/a_fold"/>
</dbReference>
<reference evidence="4 5" key="1">
    <citation type="journal article" date="2016" name="Nat. Commun.">
        <title>Thousands of microbial genomes shed light on interconnected biogeochemical processes in an aquifer system.</title>
        <authorList>
            <person name="Anantharaman K."/>
            <person name="Brown C.T."/>
            <person name="Hug L.A."/>
            <person name="Sharon I."/>
            <person name="Castelle C.J."/>
            <person name="Probst A.J."/>
            <person name="Thomas B.C."/>
            <person name="Singh A."/>
            <person name="Wilkins M.J."/>
            <person name="Karaoz U."/>
            <person name="Brodie E.L."/>
            <person name="Williams K.H."/>
            <person name="Hubbard S.S."/>
            <person name="Banfield J.F."/>
        </authorList>
    </citation>
    <scope>NUCLEOTIDE SEQUENCE [LARGE SCALE GENOMIC DNA]</scope>
</reference>
<gene>
    <name evidence="4" type="ORF">A3F83_02770</name>
</gene>
<proteinExistence type="inferred from homology"/>
<dbReference type="SUPFAM" id="SSF52402">
    <property type="entry name" value="Adenine nucleotide alpha hydrolases-like"/>
    <property type="match status" value="2"/>
</dbReference>
<dbReference type="Gene3D" id="3.40.50.620">
    <property type="entry name" value="HUPs"/>
    <property type="match status" value="2"/>
</dbReference>
<organism evidence="4 5">
    <name type="scientific">Candidatus Glassbacteria bacterium RIFCSPLOWO2_12_FULL_58_11</name>
    <dbReference type="NCBI Taxonomy" id="1817867"/>
    <lineage>
        <taxon>Bacteria</taxon>
        <taxon>Candidatus Glassiibacteriota</taxon>
    </lineage>
</organism>
<comment type="caution">
    <text evidence="4">The sequence shown here is derived from an EMBL/GenBank/DDBJ whole genome shotgun (WGS) entry which is preliminary data.</text>
</comment>
<sequence>MFKHLLVPLDGTPLAETAVSVAAILAEKTEAKVTLLHVIESQAPARVHGLRHLTGAEEAQEYLKDLARRSFPAVVTVEWHVHLTGIKDVARSLAEHVEEFKPDLLLMCAHGEDRFRNMLFGNLAQQTLSLGRTTVLMLRSSRIEEKLFQKLVVPLDGDAEHEQGLLAAASLAAICGSLVQLLFVVPTPGALKGQEAAAGSLLPSAARAVLDIQAEEAVNYLKRKVQQLKEQEIEVQATLSRGDPVEEISNIAAGREADLVVLATHGKAGTRAFWSASVASKLISRMKISFLLVPARPLQD</sequence>